<proteinExistence type="predicted"/>
<comment type="caution">
    <text evidence="2">The sequence shown here is derived from an EMBL/GenBank/DDBJ whole genome shotgun (WGS) entry which is preliminary data.</text>
</comment>
<gene>
    <name evidence="2" type="ORF">DCF25_19160</name>
</gene>
<dbReference type="EMBL" id="QBMC01000178">
    <property type="protein sequence ID" value="PZO11547.1"/>
    <property type="molecule type" value="Genomic_DNA"/>
</dbReference>
<feature type="chain" id="PRO_5016100329" description="PEP-CTERM sorting domain-containing protein" evidence="1">
    <location>
        <begin position="25"/>
        <end position="238"/>
    </location>
</feature>
<dbReference type="AlphaFoldDB" id="A0A2W4TX83"/>
<name>A0A2W4TX83_9CYAN</name>
<evidence type="ECO:0000256" key="1">
    <source>
        <dbReference type="SAM" id="SignalP"/>
    </source>
</evidence>
<reference evidence="3" key="1">
    <citation type="submission" date="2018-04" db="EMBL/GenBank/DDBJ databases">
        <authorList>
            <person name="Cornet L."/>
        </authorList>
    </citation>
    <scope>NUCLEOTIDE SEQUENCE [LARGE SCALE GENOMIC DNA]</scope>
</reference>
<dbReference type="NCBIfam" id="NF033465">
    <property type="entry name" value="PTPA-CTERM"/>
    <property type="match status" value="1"/>
</dbReference>
<reference evidence="2 3" key="2">
    <citation type="submission" date="2018-06" db="EMBL/GenBank/DDBJ databases">
        <title>Metagenomic assembly of (sub)arctic Cyanobacteria and their associated microbiome from non-axenic cultures.</title>
        <authorList>
            <person name="Baurain D."/>
        </authorList>
    </citation>
    <scope>NUCLEOTIDE SEQUENCE [LARGE SCALE GENOMIC DNA]</scope>
    <source>
        <strain evidence="2">ULC129bin1</strain>
    </source>
</reference>
<dbReference type="Proteomes" id="UP000249354">
    <property type="component" value="Unassembled WGS sequence"/>
</dbReference>
<evidence type="ECO:0008006" key="4">
    <source>
        <dbReference type="Google" id="ProtNLM"/>
    </source>
</evidence>
<sequence length="238" mass="25101">MNIKLLCSLPVAATLLVVPSRANAMSFTTFKTRGAFEAALGTNGFYTETFDNVRNAPDFRNGSVSVGNLTLSDNSGFRAKIAAAPDNLPTLNINNTPAALLSARSTDGATFAFKNPITAFGGIFAAISNDGRDTRAVFNDGSNLAIPFRGDGGSLIGDGFFGFIADSPFEAFKFRRFDDSLADGFSVDNVAFGTNVDTKPPQAVPTPALLPGIIGFGIAALRKRKQSREGLTSSEVDR</sequence>
<feature type="signal peptide" evidence="1">
    <location>
        <begin position="1"/>
        <end position="24"/>
    </location>
</feature>
<organism evidence="2 3">
    <name type="scientific">Leptolyngbya foveolarum</name>
    <dbReference type="NCBI Taxonomy" id="47253"/>
    <lineage>
        <taxon>Bacteria</taxon>
        <taxon>Bacillati</taxon>
        <taxon>Cyanobacteriota</taxon>
        <taxon>Cyanophyceae</taxon>
        <taxon>Leptolyngbyales</taxon>
        <taxon>Leptolyngbyaceae</taxon>
        <taxon>Leptolyngbya group</taxon>
        <taxon>Leptolyngbya</taxon>
    </lineage>
</organism>
<keyword evidence="1" id="KW-0732">Signal</keyword>
<evidence type="ECO:0000313" key="3">
    <source>
        <dbReference type="Proteomes" id="UP000249354"/>
    </source>
</evidence>
<protein>
    <recommendedName>
        <fullName evidence="4">PEP-CTERM sorting domain-containing protein</fullName>
    </recommendedName>
</protein>
<evidence type="ECO:0000313" key="2">
    <source>
        <dbReference type="EMBL" id="PZO11547.1"/>
    </source>
</evidence>
<accession>A0A2W4TX83</accession>